<dbReference type="InterPro" id="IPR000792">
    <property type="entry name" value="Tscrpt_reg_LuxR_C"/>
</dbReference>
<dbReference type="GO" id="GO:0003677">
    <property type="term" value="F:DNA binding"/>
    <property type="evidence" value="ECO:0007669"/>
    <property type="project" value="UniProtKB-KW"/>
</dbReference>
<feature type="domain" description="HTH luxR-type" evidence="5">
    <location>
        <begin position="208"/>
        <end position="273"/>
    </location>
</feature>
<evidence type="ECO:0000256" key="3">
    <source>
        <dbReference type="ARBA" id="ARBA00023163"/>
    </source>
</evidence>
<keyword evidence="1" id="KW-0805">Transcription regulation</keyword>
<keyword evidence="2 6" id="KW-0238">DNA-binding</keyword>
<dbReference type="InterPro" id="IPR036388">
    <property type="entry name" value="WH-like_DNA-bd_sf"/>
</dbReference>
<dbReference type="RefSeq" id="WP_118271364.1">
    <property type="nucleotide sequence ID" value="NZ_CAJLDC010000002.1"/>
</dbReference>
<dbReference type="InterPro" id="IPR016032">
    <property type="entry name" value="Sig_transdc_resp-reg_C-effctor"/>
</dbReference>
<accession>A0A414G071</accession>
<feature type="transmembrane region" description="Helical" evidence="4">
    <location>
        <begin position="68"/>
        <end position="88"/>
    </location>
</feature>
<dbReference type="PANTHER" id="PTHR44688:SF16">
    <property type="entry name" value="DNA-BINDING TRANSCRIPTIONAL ACTIVATOR DEVR_DOSR"/>
    <property type="match status" value="1"/>
</dbReference>
<dbReference type="GO" id="GO:0006355">
    <property type="term" value="P:regulation of DNA-templated transcription"/>
    <property type="evidence" value="ECO:0007669"/>
    <property type="project" value="InterPro"/>
</dbReference>
<keyword evidence="4" id="KW-0472">Membrane</keyword>
<dbReference type="Pfam" id="PF00196">
    <property type="entry name" value="GerE"/>
    <property type="match status" value="1"/>
</dbReference>
<evidence type="ECO:0000313" key="6">
    <source>
        <dbReference type="EMBL" id="RHD57600.1"/>
    </source>
</evidence>
<sequence length="275" mass="29317">MERIIDIVLVLVACVLFRVAAGVVGAASAVAGLAGDALAVPTVVCLLVAIIAVLTCEWAQGKWCVLGPLAYCVVSSFVPEGLFLLPAVVYELLQFAREPLPWRAAPIALLLPVARMVVAPRVSGTELACVGALSTLAGLLSWRTSMLLAQRDLRHRTRDEFRAHELFGAEGSSGVVAADGCSEPSADAVSECAVADVDAAARSPEGRCRAAFSELTEREYEVVRLVAEGLDNHEISAAAFISEGTVRNRISSVLQKTGHKNRTQLAVAWWQARER</sequence>
<dbReference type="SUPFAM" id="SSF46894">
    <property type="entry name" value="C-terminal effector domain of the bipartite response regulators"/>
    <property type="match status" value="1"/>
</dbReference>
<reference evidence="6 7" key="1">
    <citation type="submission" date="2018-08" db="EMBL/GenBank/DDBJ databases">
        <title>A genome reference for cultivated species of the human gut microbiota.</title>
        <authorList>
            <person name="Zou Y."/>
            <person name="Xue W."/>
            <person name="Luo G."/>
        </authorList>
    </citation>
    <scope>NUCLEOTIDE SEQUENCE [LARGE SCALE GENOMIC DNA]</scope>
    <source>
        <strain evidence="6 7">AM30-5LB</strain>
    </source>
</reference>
<protein>
    <submittedName>
        <fullName evidence="6">DNA-binding response regulator</fullName>
    </submittedName>
</protein>
<gene>
    <name evidence="6" type="ORF">DW787_01820</name>
</gene>
<keyword evidence="3" id="KW-0804">Transcription</keyword>
<comment type="caution">
    <text evidence="6">The sequence shown here is derived from an EMBL/GenBank/DDBJ whole genome shotgun (WGS) entry which is preliminary data.</text>
</comment>
<dbReference type="EMBL" id="QSJI01000001">
    <property type="protein sequence ID" value="RHD57600.1"/>
    <property type="molecule type" value="Genomic_DNA"/>
</dbReference>
<dbReference type="PANTHER" id="PTHR44688">
    <property type="entry name" value="DNA-BINDING TRANSCRIPTIONAL ACTIVATOR DEVR_DOSR"/>
    <property type="match status" value="1"/>
</dbReference>
<evidence type="ECO:0000313" key="7">
    <source>
        <dbReference type="Proteomes" id="UP000286050"/>
    </source>
</evidence>
<evidence type="ECO:0000256" key="2">
    <source>
        <dbReference type="ARBA" id="ARBA00023125"/>
    </source>
</evidence>
<keyword evidence="4" id="KW-1133">Transmembrane helix</keyword>
<dbReference type="CDD" id="cd06170">
    <property type="entry name" value="LuxR_C_like"/>
    <property type="match status" value="1"/>
</dbReference>
<dbReference type="PRINTS" id="PR00038">
    <property type="entry name" value="HTHLUXR"/>
</dbReference>
<name>A0A414G071_9ACTN</name>
<dbReference type="SMART" id="SM00421">
    <property type="entry name" value="HTH_LUXR"/>
    <property type="match status" value="1"/>
</dbReference>
<dbReference type="AlphaFoldDB" id="A0A414G071"/>
<dbReference type="Gene3D" id="1.10.10.10">
    <property type="entry name" value="Winged helix-like DNA-binding domain superfamily/Winged helix DNA-binding domain"/>
    <property type="match status" value="1"/>
</dbReference>
<dbReference type="Proteomes" id="UP000286050">
    <property type="component" value="Unassembled WGS sequence"/>
</dbReference>
<dbReference type="PROSITE" id="PS50043">
    <property type="entry name" value="HTH_LUXR_2"/>
    <property type="match status" value="1"/>
</dbReference>
<evidence type="ECO:0000256" key="1">
    <source>
        <dbReference type="ARBA" id="ARBA00023015"/>
    </source>
</evidence>
<evidence type="ECO:0000259" key="5">
    <source>
        <dbReference type="PROSITE" id="PS50043"/>
    </source>
</evidence>
<feature type="transmembrane region" description="Helical" evidence="4">
    <location>
        <begin position="37"/>
        <end position="56"/>
    </location>
</feature>
<keyword evidence="4" id="KW-0812">Transmembrane</keyword>
<evidence type="ECO:0000256" key="4">
    <source>
        <dbReference type="SAM" id="Phobius"/>
    </source>
</evidence>
<proteinExistence type="predicted"/>
<organism evidence="6 7">
    <name type="scientific">Collinsella intestinalis</name>
    <dbReference type="NCBI Taxonomy" id="147207"/>
    <lineage>
        <taxon>Bacteria</taxon>
        <taxon>Bacillati</taxon>
        <taxon>Actinomycetota</taxon>
        <taxon>Coriobacteriia</taxon>
        <taxon>Coriobacteriales</taxon>
        <taxon>Coriobacteriaceae</taxon>
        <taxon>Collinsella</taxon>
    </lineage>
</organism>